<gene>
    <name evidence="2" type="ORF">BHF71_10515</name>
</gene>
<feature type="transmembrane region" description="Helical" evidence="1">
    <location>
        <begin position="55"/>
        <end position="73"/>
    </location>
</feature>
<evidence type="ECO:0000256" key="1">
    <source>
        <dbReference type="SAM" id="Phobius"/>
    </source>
</evidence>
<proteinExistence type="predicted"/>
<evidence type="ECO:0000313" key="3">
    <source>
        <dbReference type="Proteomes" id="UP000243739"/>
    </source>
</evidence>
<protein>
    <submittedName>
        <fullName evidence="2">Uncharacterized protein</fullName>
    </submittedName>
</protein>
<name>A0A1D2YTE0_9BACI</name>
<feature type="transmembrane region" description="Helical" evidence="1">
    <location>
        <begin position="6"/>
        <end position="25"/>
    </location>
</feature>
<keyword evidence="1" id="KW-0472">Membrane</keyword>
<dbReference type="Proteomes" id="UP000243739">
    <property type="component" value="Unassembled WGS sequence"/>
</dbReference>
<evidence type="ECO:0000313" key="2">
    <source>
        <dbReference type="EMBL" id="OEF98951.1"/>
    </source>
</evidence>
<keyword evidence="3" id="KW-1185">Reference proteome</keyword>
<feature type="transmembrane region" description="Helical" evidence="1">
    <location>
        <begin position="32"/>
        <end position="49"/>
    </location>
</feature>
<comment type="caution">
    <text evidence="2">The sequence shown here is derived from an EMBL/GenBank/DDBJ whole genome shotgun (WGS) entry which is preliminary data.</text>
</comment>
<accession>A0A1D2YTE0</accession>
<dbReference type="STRING" id="337097.BHF71_10515"/>
<keyword evidence="1" id="KW-1133">Transmembrane helix</keyword>
<reference evidence="2 3" key="1">
    <citation type="submission" date="2016-09" db="EMBL/GenBank/DDBJ databases">
        <title>Draft genome sequence for the type strain of Vulcanibacillus modesticaldus BR, a strictly anaerobic, moderately thermophilic, and nitrate-reducing bacterium from deep sea-hydrothermal vents of the Mid-Atlantic Ridge.</title>
        <authorList>
            <person name="Abin C.A."/>
            <person name="Hollibaugh J.T."/>
        </authorList>
    </citation>
    <scope>NUCLEOTIDE SEQUENCE [LARGE SCALE GENOMIC DNA]</scope>
    <source>
        <strain evidence="2 3">BR</strain>
    </source>
</reference>
<organism evidence="2 3">
    <name type="scientific">Vulcanibacillus modesticaldus</name>
    <dbReference type="NCBI Taxonomy" id="337097"/>
    <lineage>
        <taxon>Bacteria</taxon>
        <taxon>Bacillati</taxon>
        <taxon>Bacillota</taxon>
        <taxon>Bacilli</taxon>
        <taxon>Bacillales</taxon>
        <taxon>Bacillaceae</taxon>
        <taxon>Vulcanibacillus</taxon>
    </lineage>
</organism>
<dbReference type="EMBL" id="MIJF01000043">
    <property type="protein sequence ID" value="OEF98951.1"/>
    <property type="molecule type" value="Genomic_DNA"/>
</dbReference>
<keyword evidence="1" id="KW-0812">Transmembrane</keyword>
<feature type="transmembrane region" description="Helical" evidence="1">
    <location>
        <begin position="80"/>
        <end position="97"/>
    </location>
</feature>
<sequence>MLVPFIVQLFVGWVGMITSLLLSIIGIITKKVRLVIIGSILTFPISIYLSGTPRFKYFMVILPLFQFASAYFLHRRVLWLSWLLIVPFTILVIWLGMDVINQ</sequence>
<dbReference type="AlphaFoldDB" id="A0A1D2YTE0"/>